<evidence type="ECO:0000313" key="3">
    <source>
        <dbReference type="Proteomes" id="UP001515480"/>
    </source>
</evidence>
<evidence type="ECO:0000256" key="1">
    <source>
        <dbReference type="SAM" id="MobiDB-lite"/>
    </source>
</evidence>
<feature type="compositionally biased region" description="Low complexity" evidence="1">
    <location>
        <begin position="227"/>
        <end position="237"/>
    </location>
</feature>
<feature type="compositionally biased region" description="Pro residues" evidence="1">
    <location>
        <begin position="238"/>
        <end position="248"/>
    </location>
</feature>
<dbReference type="Proteomes" id="UP001515480">
    <property type="component" value="Unassembled WGS sequence"/>
</dbReference>
<accession>A0AB34JZL4</accession>
<organism evidence="2 3">
    <name type="scientific">Prymnesium parvum</name>
    <name type="common">Toxic golden alga</name>
    <dbReference type="NCBI Taxonomy" id="97485"/>
    <lineage>
        <taxon>Eukaryota</taxon>
        <taxon>Haptista</taxon>
        <taxon>Haptophyta</taxon>
        <taxon>Prymnesiophyceae</taxon>
        <taxon>Prymnesiales</taxon>
        <taxon>Prymnesiaceae</taxon>
        <taxon>Prymnesium</taxon>
    </lineage>
</organism>
<reference evidence="2 3" key="1">
    <citation type="journal article" date="2024" name="Science">
        <title>Giant polyketide synthase enzymes in the biosynthesis of giant marine polyether toxins.</title>
        <authorList>
            <person name="Fallon T.R."/>
            <person name="Shende V.V."/>
            <person name="Wierzbicki I.H."/>
            <person name="Pendleton A.L."/>
            <person name="Watervoot N.F."/>
            <person name="Auber R.P."/>
            <person name="Gonzalez D.J."/>
            <person name="Wisecaver J.H."/>
            <person name="Moore B.S."/>
        </authorList>
    </citation>
    <scope>NUCLEOTIDE SEQUENCE [LARGE SCALE GENOMIC DNA]</scope>
    <source>
        <strain evidence="2 3">12B1</strain>
    </source>
</reference>
<feature type="compositionally biased region" description="Basic and acidic residues" evidence="1">
    <location>
        <begin position="95"/>
        <end position="110"/>
    </location>
</feature>
<proteinExistence type="predicted"/>
<feature type="compositionally biased region" description="Basic and acidic residues" evidence="1">
    <location>
        <begin position="149"/>
        <end position="163"/>
    </location>
</feature>
<gene>
    <name evidence="2" type="ORF">AB1Y20_014834</name>
</gene>
<evidence type="ECO:0000313" key="2">
    <source>
        <dbReference type="EMBL" id="KAL1526105.1"/>
    </source>
</evidence>
<keyword evidence="3" id="KW-1185">Reference proteome</keyword>
<sequence>MFVLVASSALHSPAALAARAPRRLHPPPTMQLEYNPRDALARAAEREQAHAFNPNGRGVFMPPDGYPGRGPPLPPQDARGGYSPPDVKRPSIKYTSRDAYERAAEREAMHGRPPFGGGPMHFPPPHPDERMGRGVVAPTAQPAPTIKYTSRDALARAAEREGMDGVPFPQRRPAAAPPPPKRSSASTSRDALARSSEREREGGPRPPKPPLRASELVRQPTPQPFTGASQPFASAAPQPFPGGAPQPFPGGASQQFGGGPPPFPGGPDGPMVESVESFGPGGAPWGRPAGPAFGGAPWGAPPSAGAMGKWFFGPTLSSDGRSVCVAFSGSVACRVGPKLCATPEHGSDSAVVLKVFPNYHETVVYEDNFDIDATIGRMDIEQLRTWAVQAKKRLTGESQPTTPPVTREYPLMLTDKGQWILSKEEDHNFLGGSFTSELIELGAQVIDTPTRSNHQLPNGVNLVVLSWPIKMANPDLLL</sequence>
<comment type="caution">
    <text evidence="2">The sequence shown here is derived from an EMBL/GenBank/DDBJ whole genome shotgun (WGS) entry which is preliminary data.</text>
</comment>
<dbReference type="EMBL" id="JBGBPQ010000003">
    <property type="protein sequence ID" value="KAL1526105.1"/>
    <property type="molecule type" value="Genomic_DNA"/>
</dbReference>
<feature type="compositionally biased region" description="Basic and acidic residues" evidence="1">
    <location>
        <begin position="191"/>
        <end position="203"/>
    </location>
</feature>
<feature type="region of interest" description="Disordered" evidence="1">
    <location>
        <begin position="49"/>
        <end position="297"/>
    </location>
</feature>
<name>A0AB34JZL4_PRYPA</name>
<protein>
    <submittedName>
        <fullName evidence="2">Uncharacterized protein</fullName>
    </submittedName>
</protein>
<dbReference type="AlphaFoldDB" id="A0AB34JZL4"/>